<accession>A0A0H3WU38</accession>
<name>A0A0H3WU38_9BURK</name>
<evidence type="ECO:0000313" key="6">
    <source>
        <dbReference type="EMBL" id="AKM31125.1"/>
    </source>
</evidence>
<sequence length="296" mass="31762">MTEPVNQDQAELWNGRSGSAWVDNRAMLDRMFVPLAAFLIDRANEVARQVPSGRALDVGCGTGGTTLALSQALGNTWQVTGADISAPMIAEARARSSPRSPSSPSSHGGTPIEFVRADAQTHAFPPAHFDLAVSRLGVMFFDDPVAAFANLRAACRPGAWLHMLAWRSPAENPFMTVAERAAKPLLPDLPARRPGAPGQFGFAERMRVEDIMASSGWTNVSLTPVHFECSFAQADLRDYASRLGPVGLALAGLAPAERERVVDRLVEAYAPFVANGEVRFTAACWHLSARAPAASR</sequence>
<keyword evidence="7" id="KW-1185">Reference proteome</keyword>
<dbReference type="InterPro" id="IPR029063">
    <property type="entry name" value="SAM-dependent_MTases_sf"/>
</dbReference>
<dbReference type="RefSeq" id="WP_047906936.1">
    <property type="nucleotide sequence ID" value="NZ_CP011807.3"/>
</dbReference>
<dbReference type="GO" id="GO:0008757">
    <property type="term" value="F:S-adenosylmethionine-dependent methyltransferase activity"/>
    <property type="evidence" value="ECO:0007669"/>
    <property type="project" value="InterPro"/>
</dbReference>
<keyword evidence="2" id="KW-0808">Transferase</keyword>
<dbReference type="PANTHER" id="PTHR43464">
    <property type="entry name" value="METHYLTRANSFERASE"/>
    <property type="match status" value="1"/>
</dbReference>
<dbReference type="AlphaFoldDB" id="A0A0H3WU38"/>
<feature type="compositionally biased region" description="Low complexity" evidence="4">
    <location>
        <begin position="95"/>
        <end position="106"/>
    </location>
</feature>
<dbReference type="PATRIC" id="fig|656179.3.peg.3162"/>
<dbReference type="InterPro" id="IPR013216">
    <property type="entry name" value="Methyltransf_11"/>
</dbReference>
<keyword evidence="3" id="KW-0949">S-adenosyl-L-methionine</keyword>
<dbReference type="CDD" id="cd02440">
    <property type="entry name" value="AdoMet_MTases"/>
    <property type="match status" value="1"/>
</dbReference>
<feature type="region of interest" description="Disordered" evidence="4">
    <location>
        <begin position="91"/>
        <end position="111"/>
    </location>
</feature>
<dbReference type="Pfam" id="PF08241">
    <property type="entry name" value="Methyltransf_11"/>
    <property type="match status" value="1"/>
</dbReference>
<dbReference type="EMBL" id="CP011807">
    <property type="protein sequence ID" value="AKM31125.1"/>
    <property type="molecule type" value="Genomic_DNA"/>
</dbReference>
<proteinExistence type="predicted"/>
<evidence type="ECO:0000256" key="2">
    <source>
        <dbReference type="ARBA" id="ARBA00022679"/>
    </source>
</evidence>
<dbReference type="SUPFAM" id="SSF53335">
    <property type="entry name" value="S-adenosyl-L-methionine-dependent methyltransferases"/>
    <property type="match status" value="1"/>
</dbReference>
<evidence type="ECO:0000313" key="7">
    <source>
        <dbReference type="Proteomes" id="UP000035651"/>
    </source>
</evidence>
<keyword evidence="1 6" id="KW-0489">Methyltransferase</keyword>
<feature type="domain" description="Methyltransferase type 11" evidence="5">
    <location>
        <begin position="56"/>
        <end position="161"/>
    </location>
</feature>
<dbReference type="Proteomes" id="UP000035651">
    <property type="component" value="Chromosome"/>
</dbReference>
<evidence type="ECO:0000256" key="4">
    <source>
        <dbReference type="SAM" id="MobiDB-lite"/>
    </source>
</evidence>
<dbReference type="STRING" id="656179.AB870_14855"/>
<dbReference type="PANTHER" id="PTHR43464:SF19">
    <property type="entry name" value="UBIQUINONE BIOSYNTHESIS O-METHYLTRANSFERASE, MITOCHONDRIAL"/>
    <property type="match status" value="1"/>
</dbReference>
<gene>
    <name evidence="6" type="ORF">AB870_14855</name>
</gene>
<protein>
    <submittedName>
        <fullName evidence="6">SAM-dependent methyltransferase</fullName>
    </submittedName>
</protein>
<dbReference type="GO" id="GO:0032259">
    <property type="term" value="P:methylation"/>
    <property type="evidence" value="ECO:0007669"/>
    <property type="project" value="UniProtKB-KW"/>
</dbReference>
<evidence type="ECO:0000259" key="5">
    <source>
        <dbReference type="Pfam" id="PF08241"/>
    </source>
</evidence>
<dbReference type="KEGG" id="pfg:AB870_14855"/>
<dbReference type="OrthoDB" id="9777638at2"/>
<evidence type="ECO:0000256" key="3">
    <source>
        <dbReference type="ARBA" id="ARBA00022691"/>
    </source>
</evidence>
<organism evidence="6 7">
    <name type="scientific">Pandoraea faecigallinarum</name>
    <dbReference type="NCBI Taxonomy" id="656179"/>
    <lineage>
        <taxon>Bacteria</taxon>
        <taxon>Pseudomonadati</taxon>
        <taxon>Pseudomonadota</taxon>
        <taxon>Betaproteobacteria</taxon>
        <taxon>Burkholderiales</taxon>
        <taxon>Burkholderiaceae</taxon>
        <taxon>Pandoraea</taxon>
    </lineage>
</organism>
<dbReference type="Gene3D" id="3.40.50.150">
    <property type="entry name" value="Vaccinia Virus protein VP39"/>
    <property type="match status" value="1"/>
</dbReference>
<reference evidence="6" key="1">
    <citation type="submission" date="2016-06" db="EMBL/GenBank/DDBJ databases">
        <title>Complete Genome Sequence of Pandoraea faecigallinarum DSM-23572.</title>
        <authorList>
            <person name="Yong D."/>
            <person name="Ee R."/>
            <person name="Lim Y.-L."/>
            <person name="Yin W.-F."/>
            <person name="Chan K.-G."/>
        </authorList>
    </citation>
    <scope>NUCLEOTIDE SEQUENCE</scope>
    <source>
        <strain evidence="6">DSM 23572</strain>
    </source>
</reference>
<evidence type="ECO:0000256" key="1">
    <source>
        <dbReference type="ARBA" id="ARBA00022603"/>
    </source>
</evidence>